<evidence type="ECO:0000313" key="1">
    <source>
        <dbReference type="EMBL" id="KZS08700.1"/>
    </source>
</evidence>
<name>A0A164RIX6_9CRUS</name>
<comment type="caution">
    <text evidence="1">The sequence shown here is derived from an EMBL/GenBank/DDBJ whole genome shotgun (WGS) entry which is preliminary data.</text>
</comment>
<evidence type="ECO:0000313" key="2">
    <source>
        <dbReference type="Proteomes" id="UP000076858"/>
    </source>
</evidence>
<protein>
    <submittedName>
        <fullName evidence="1">Uncharacterized protein</fullName>
    </submittedName>
</protein>
<dbReference type="AlphaFoldDB" id="A0A164RIX6"/>
<gene>
    <name evidence="1" type="ORF">APZ42_027395</name>
</gene>
<proteinExistence type="predicted"/>
<keyword evidence="2" id="KW-1185">Reference proteome</keyword>
<accession>A0A164RIX6</accession>
<organism evidence="1 2">
    <name type="scientific">Daphnia magna</name>
    <dbReference type="NCBI Taxonomy" id="35525"/>
    <lineage>
        <taxon>Eukaryota</taxon>
        <taxon>Metazoa</taxon>
        <taxon>Ecdysozoa</taxon>
        <taxon>Arthropoda</taxon>
        <taxon>Crustacea</taxon>
        <taxon>Branchiopoda</taxon>
        <taxon>Diplostraca</taxon>
        <taxon>Cladocera</taxon>
        <taxon>Anomopoda</taxon>
        <taxon>Daphniidae</taxon>
        <taxon>Daphnia</taxon>
    </lineage>
</organism>
<reference evidence="1 2" key="1">
    <citation type="submission" date="2016-03" db="EMBL/GenBank/DDBJ databases">
        <title>EvidentialGene: Evidence-directed Construction of Genes on Genomes.</title>
        <authorList>
            <person name="Gilbert D.G."/>
            <person name="Choi J.-H."/>
            <person name="Mockaitis K."/>
            <person name="Colbourne J."/>
            <person name="Pfrender M."/>
        </authorList>
    </citation>
    <scope>NUCLEOTIDE SEQUENCE [LARGE SCALE GENOMIC DNA]</scope>
    <source>
        <strain evidence="1 2">Xinb3</strain>
        <tissue evidence="1">Complete organism</tissue>
    </source>
</reference>
<dbReference type="EMBL" id="LRGB01002190">
    <property type="protein sequence ID" value="KZS08700.1"/>
    <property type="molecule type" value="Genomic_DNA"/>
</dbReference>
<sequence length="147" mass="16916">MRLRSMLHQLYTKTHRRVIGPNVEKNKTKIAYNRRAAVSKRTKLLPLFVLFFFLERRGLRSDVSASRPSCTYHRRGVGVSSIPFLRIFTAKEIGIVCSHAALELFPFVVSRREFHFSMLDNVSLFFLFNSALVCYYSPPPSVTAESV</sequence>
<dbReference type="Proteomes" id="UP000076858">
    <property type="component" value="Unassembled WGS sequence"/>
</dbReference>